<dbReference type="InterPro" id="IPR051125">
    <property type="entry name" value="ABC-4/HrtB_transporter"/>
</dbReference>
<evidence type="ECO:0000256" key="2">
    <source>
        <dbReference type="SAM" id="Phobius"/>
    </source>
</evidence>
<evidence type="ECO:0000256" key="1">
    <source>
        <dbReference type="ARBA" id="ARBA00022448"/>
    </source>
</evidence>
<feature type="transmembrane region" description="Helical" evidence="2">
    <location>
        <begin position="128"/>
        <end position="150"/>
    </location>
</feature>
<gene>
    <name evidence="3" type="ORF">HMPREF1115_0690</name>
</gene>
<sequence>MKANRSISALVLKNDIEVTGDGLKQISIPKMISKIPGYTPQVNVFSGMILAMIVITGLIVGIFVYIITIQKLGLYGIMRAQGIQIKTIVWSLFCQIFLLAGMGIGLALLAIGGVILVLPATFFFYPSWIAYSVLSFVISLMALLGGVISLPRLLKVDPITAIAE</sequence>
<evidence type="ECO:0000313" key="3">
    <source>
        <dbReference type="EMBL" id="EIC75583.1"/>
    </source>
</evidence>
<organism evidence="3 4">
    <name type="scientific">Streptococcus oralis SK610</name>
    <dbReference type="NCBI Taxonomy" id="1095741"/>
    <lineage>
        <taxon>Bacteria</taxon>
        <taxon>Bacillati</taxon>
        <taxon>Bacillota</taxon>
        <taxon>Bacilli</taxon>
        <taxon>Lactobacillales</taxon>
        <taxon>Streptococcaceae</taxon>
        <taxon>Streptococcus</taxon>
    </lineage>
</organism>
<dbReference type="PANTHER" id="PTHR43738">
    <property type="entry name" value="ABC TRANSPORTER, MEMBRANE PROTEIN"/>
    <property type="match status" value="1"/>
</dbReference>
<comment type="caution">
    <text evidence="3">The sequence shown here is derived from an EMBL/GenBank/DDBJ whole genome shotgun (WGS) entry which is preliminary data.</text>
</comment>
<feature type="transmembrane region" description="Helical" evidence="2">
    <location>
        <begin position="44"/>
        <end position="67"/>
    </location>
</feature>
<dbReference type="PATRIC" id="fig|1095741.3.peg.1118"/>
<keyword evidence="1" id="KW-0813">Transport</keyword>
<accession>I0Q2T1</accession>
<feature type="transmembrane region" description="Helical" evidence="2">
    <location>
        <begin position="88"/>
        <end position="116"/>
    </location>
</feature>
<dbReference type="Proteomes" id="UP000004548">
    <property type="component" value="Unassembled WGS sequence"/>
</dbReference>
<proteinExistence type="predicted"/>
<dbReference type="AlphaFoldDB" id="I0Q2T1"/>
<keyword evidence="2" id="KW-1133">Transmembrane helix</keyword>
<name>I0Q2T1_STROR</name>
<dbReference type="PANTHER" id="PTHR43738:SF1">
    <property type="entry name" value="HEMIN TRANSPORT SYSTEM PERMEASE PROTEIN HRTB-RELATED"/>
    <property type="match status" value="1"/>
</dbReference>
<protein>
    <submittedName>
        <fullName evidence="3">Efflux ABC transporter, permease protein</fullName>
    </submittedName>
</protein>
<evidence type="ECO:0000313" key="4">
    <source>
        <dbReference type="Proteomes" id="UP000004548"/>
    </source>
</evidence>
<keyword evidence="2" id="KW-0472">Membrane</keyword>
<keyword evidence="2" id="KW-0812">Transmembrane</keyword>
<reference evidence="3 4" key="1">
    <citation type="submission" date="2012-03" db="EMBL/GenBank/DDBJ databases">
        <authorList>
            <person name="Durkin A.S."/>
            <person name="McCorrison J."/>
            <person name="Torralba M."/>
            <person name="Gillis M."/>
            <person name="Methe B."/>
            <person name="Sutton G."/>
            <person name="Nelson K.E."/>
        </authorList>
    </citation>
    <scope>NUCLEOTIDE SEQUENCE [LARGE SCALE GENOMIC DNA]</scope>
    <source>
        <strain evidence="3 4">SK610</strain>
    </source>
</reference>
<dbReference type="EMBL" id="AJKQ01000019">
    <property type="protein sequence ID" value="EIC75583.1"/>
    <property type="molecule type" value="Genomic_DNA"/>
</dbReference>